<proteinExistence type="predicted"/>
<evidence type="ECO:0000256" key="2">
    <source>
        <dbReference type="SAM" id="Phobius"/>
    </source>
</evidence>
<dbReference type="Gene3D" id="4.10.400.20">
    <property type="match status" value="1"/>
</dbReference>
<feature type="region of interest" description="Disordered" evidence="1">
    <location>
        <begin position="1"/>
        <end position="46"/>
    </location>
</feature>
<dbReference type="Proteomes" id="UP001652624">
    <property type="component" value="Chromosome 15"/>
</dbReference>
<gene>
    <name evidence="4" type="primary">TNFRSF12A</name>
</gene>
<dbReference type="PANTHER" id="PTHR32037">
    <property type="entry name" value="TUMOR NECROSIS FACTOR RECEPTOR SUPERFAMILY MEMBER 12A"/>
    <property type="match status" value="1"/>
</dbReference>
<feature type="region of interest" description="Disordered" evidence="1">
    <location>
        <begin position="70"/>
        <end position="110"/>
    </location>
</feature>
<protein>
    <submittedName>
        <fullName evidence="4">Tumor necrosis factor receptor superfamily member 12A isoform X1</fullName>
    </submittedName>
</protein>
<feature type="compositionally biased region" description="Gly residues" evidence="1">
    <location>
        <begin position="75"/>
        <end position="86"/>
    </location>
</feature>
<reference evidence="4" key="1">
    <citation type="submission" date="2025-08" db="UniProtKB">
        <authorList>
            <consortium name="RefSeq"/>
        </authorList>
    </citation>
    <scope>IDENTIFICATION</scope>
</reference>
<name>A0ABM3VVZ1_ERIEU</name>
<organism evidence="3 4">
    <name type="scientific">Erinaceus europaeus</name>
    <name type="common">Western European hedgehog</name>
    <dbReference type="NCBI Taxonomy" id="9365"/>
    <lineage>
        <taxon>Eukaryota</taxon>
        <taxon>Metazoa</taxon>
        <taxon>Chordata</taxon>
        <taxon>Craniata</taxon>
        <taxon>Vertebrata</taxon>
        <taxon>Euteleostomi</taxon>
        <taxon>Mammalia</taxon>
        <taxon>Eutheria</taxon>
        <taxon>Laurasiatheria</taxon>
        <taxon>Eulipotyphla</taxon>
        <taxon>Erinaceidae</taxon>
        <taxon>Erinaceinae</taxon>
        <taxon>Erinaceus</taxon>
    </lineage>
</organism>
<dbReference type="PANTHER" id="PTHR32037:SF2">
    <property type="entry name" value="TUMOR NECROSIS FACTOR RECEPTOR SUPERFAMILY MEMBER 12A"/>
    <property type="match status" value="1"/>
</dbReference>
<dbReference type="PRINTS" id="PR01962">
    <property type="entry name" value="TNFACTORR12"/>
</dbReference>
<accession>A0ABM3VVZ1</accession>
<evidence type="ECO:0000313" key="3">
    <source>
        <dbReference type="Proteomes" id="UP001652624"/>
    </source>
</evidence>
<feature type="transmembrane region" description="Helical" evidence="2">
    <location>
        <begin position="150"/>
        <end position="173"/>
    </location>
</feature>
<keyword evidence="2" id="KW-1133">Transmembrane helix</keyword>
<evidence type="ECO:0000256" key="1">
    <source>
        <dbReference type="SAM" id="MobiDB-lite"/>
    </source>
</evidence>
<keyword evidence="3" id="KW-1185">Reference proteome</keyword>
<keyword evidence="2" id="KW-0472">Membrane</keyword>
<dbReference type="InterPro" id="IPR022316">
    <property type="entry name" value="TNFR_12"/>
</dbReference>
<keyword evidence="2" id="KW-0812">Transmembrane</keyword>
<dbReference type="RefSeq" id="XP_060028502.1">
    <property type="nucleotide sequence ID" value="XM_060172519.1"/>
</dbReference>
<evidence type="ECO:0000313" key="4">
    <source>
        <dbReference type="RefSeq" id="XP_060028502.1"/>
    </source>
</evidence>
<dbReference type="GeneID" id="103127218"/>
<sequence>MLDRGGRAGRRRGPPRKAGAGAGGESPGRPAAAPDGGGRHLRTMSPASLRPRLRLLALGLGLVLLRAAAGERGPGRPGGGTGGTDWGRGVRLRGSPHPAPPGQGTTPCSRGSAWSADLDKCMDCGSCPARPHSDFCLGCAAAPPTSFRLLWPILGGALGLLLVLGLLATFLVWKRCRRREKFTTPIEETGGEACPGVALIQ</sequence>
<dbReference type="Pfam" id="PF12191">
    <property type="entry name" value="stn_TNFRSF12A"/>
    <property type="match status" value="2"/>
</dbReference>
<keyword evidence="4" id="KW-0675">Receptor</keyword>